<keyword evidence="4" id="KW-0862">Zinc</keyword>
<evidence type="ECO:0008006" key="8">
    <source>
        <dbReference type="Google" id="ProtNLM"/>
    </source>
</evidence>
<evidence type="ECO:0000256" key="3">
    <source>
        <dbReference type="ARBA" id="ARBA00022801"/>
    </source>
</evidence>
<dbReference type="PANTHER" id="PTHR35005">
    <property type="entry name" value="3-DEHYDRO-SCYLLO-INOSOSE HYDROLASE"/>
    <property type="match status" value="1"/>
</dbReference>
<protein>
    <recommendedName>
        <fullName evidence="8">Creatininase</fullName>
    </recommendedName>
</protein>
<keyword evidence="7" id="KW-1185">Reference proteome</keyword>
<keyword evidence="2" id="KW-0479">Metal-binding</keyword>
<dbReference type="Proteomes" id="UP000661918">
    <property type="component" value="Unassembled WGS sequence"/>
</dbReference>
<evidence type="ECO:0000256" key="4">
    <source>
        <dbReference type="ARBA" id="ARBA00022833"/>
    </source>
</evidence>
<evidence type="ECO:0000256" key="1">
    <source>
        <dbReference type="ARBA" id="ARBA00001947"/>
    </source>
</evidence>
<sequence length="235" mass="26395">MTAIETMNWMQVEEYLQTDDRCVLPLGSTEQHAYLSLCVDNILPARLSHEAAAPLGIPVFPVLPYGITPYFRGYPGSVTLRVQTYLSVVRDLLDGLHEQGFRRILIVNGHGGNTPAQGFAGEWMADHPGARVKFHNWWNAPQVWKKVQATDANASHASWMENFPWTRLEGVTLPEEEKAALDLNRLRLLGPQELRGYLGEGNYGGKFQRPDEDMHAIWDVAVAETRALLESGWGE</sequence>
<dbReference type="RefSeq" id="WP_229752802.1">
    <property type="nucleotide sequence ID" value="NZ_BMOM01000002.1"/>
</dbReference>
<name>A0ABQ2GK19_9DEIO</name>
<evidence type="ECO:0000256" key="5">
    <source>
        <dbReference type="ARBA" id="ARBA00024029"/>
    </source>
</evidence>
<comment type="similarity">
    <text evidence="5">Belongs to the creatininase superfamily.</text>
</comment>
<dbReference type="Gene3D" id="3.40.50.10310">
    <property type="entry name" value="Creatininase"/>
    <property type="match status" value="1"/>
</dbReference>
<proteinExistence type="inferred from homology"/>
<evidence type="ECO:0000313" key="6">
    <source>
        <dbReference type="EMBL" id="GGL99179.1"/>
    </source>
</evidence>
<dbReference type="PANTHER" id="PTHR35005:SF1">
    <property type="entry name" value="2-AMINO-5-FORMYLAMINO-6-RIBOSYLAMINOPYRIMIDIN-4(3H)-ONE 5'-MONOPHOSPHATE DEFORMYLASE"/>
    <property type="match status" value="1"/>
</dbReference>
<evidence type="ECO:0000256" key="2">
    <source>
        <dbReference type="ARBA" id="ARBA00022723"/>
    </source>
</evidence>
<dbReference type="Pfam" id="PF02633">
    <property type="entry name" value="Creatininase"/>
    <property type="match status" value="1"/>
</dbReference>
<accession>A0ABQ2GK19</accession>
<dbReference type="EMBL" id="BMOM01000002">
    <property type="protein sequence ID" value="GGL99179.1"/>
    <property type="molecule type" value="Genomic_DNA"/>
</dbReference>
<evidence type="ECO:0000313" key="7">
    <source>
        <dbReference type="Proteomes" id="UP000661918"/>
    </source>
</evidence>
<reference evidence="7" key="1">
    <citation type="journal article" date="2019" name="Int. J. Syst. Evol. Microbiol.">
        <title>The Global Catalogue of Microorganisms (GCM) 10K type strain sequencing project: providing services to taxonomists for standard genome sequencing and annotation.</title>
        <authorList>
            <consortium name="The Broad Institute Genomics Platform"/>
            <consortium name="The Broad Institute Genome Sequencing Center for Infectious Disease"/>
            <person name="Wu L."/>
            <person name="Ma J."/>
        </authorList>
    </citation>
    <scope>NUCLEOTIDE SEQUENCE [LARGE SCALE GENOMIC DNA]</scope>
    <source>
        <strain evidence="7">JCM 15443</strain>
    </source>
</reference>
<dbReference type="InterPro" id="IPR003785">
    <property type="entry name" value="Creatininase/forma_Hydrolase"/>
</dbReference>
<comment type="cofactor">
    <cofactor evidence="1">
        <name>Zn(2+)</name>
        <dbReference type="ChEBI" id="CHEBI:29105"/>
    </cofactor>
</comment>
<dbReference type="SUPFAM" id="SSF102215">
    <property type="entry name" value="Creatininase"/>
    <property type="match status" value="1"/>
</dbReference>
<dbReference type="InterPro" id="IPR024087">
    <property type="entry name" value="Creatininase-like_sf"/>
</dbReference>
<comment type="caution">
    <text evidence="6">The sequence shown here is derived from an EMBL/GenBank/DDBJ whole genome shotgun (WGS) entry which is preliminary data.</text>
</comment>
<organism evidence="6 7">
    <name type="scientific">Deinococcus aerophilus</name>
    <dbReference type="NCBI Taxonomy" id="522488"/>
    <lineage>
        <taxon>Bacteria</taxon>
        <taxon>Thermotogati</taxon>
        <taxon>Deinococcota</taxon>
        <taxon>Deinococci</taxon>
        <taxon>Deinococcales</taxon>
        <taxon>Deinococcaceae</taxon>
        <taxon>Deinococcus</taxon>
    </lineage>
</organism>
<gene>
    <name evidence="6" type="ORF">GCM10010841_04700</name>
</gene>
<keyword evidence="3" id="KW-0378">Hydrolase</keyword>